<dbReference type="CDD" id="cd14798">
    <property type="entry name" value="RX-CC_like"/>
    <property type="match status" value="1"/>
</dbReference>
<dbReference type="InterPro" id="IPR038005">
    <property type="entry name" value="RX-like_CC"/>
</dbReference>
<evidence type="ECO:0000256" key="3">
    <source>
        <dbReference type="ARBA" id="ARBA00022737"/>
    </source>
</evidence>
<accession>A0A6G1C662</accession>
<protein>
    <recommendedName>
        <fullName evidence="6">Disease resistance N-terminal domain-containing protein</fullName>
    </recommendedName>
</protein>
<organism evidence="7 8">
    <name type="scientific">Oryza meyeriana var. granulata</name>
    <dbReference type="NCBI Taxonomy" id="110450"/>
    <lineage>
        <taxon>Eukaryota</taxon>
        <taxon>Viridiplantae</taxon>
        <taxon>Streptophyta</taxon>
        <taxon>Embryophyta</taxon>
        <taxon>Tracheophyta</taxon>
        <taxon>Spermatophyta</taxon>
        <taxon>Magnoliopsida</taxon>
        <taxon>Liliopsida</taxon>
        <taxon>Poales</taxon>
        <taxon>Poaceae</taxon>
        <taxon>BOP clade</taxon>
        <taxon>Oryzoideae</taxon>
        <taxon>Oryzeae</taxon>
        <taxon>Oryzinae</taxon>
        <taxon>Oryza</taxon>
        <taxon>Oryza meyeriana</taxon>
    </lineage>
</organism>
<dbReference type="Proteomes" id="UP000479710">
    <property type="component" value="Unassembled WGS sequence"/>
</dbReference>
<dbReference type="AlphaFoldDB" id="A0A6G1C662"/>
<proteinExistence type="inferred from homology"/>
<keyword evidence="8" id="KW-1185">Reference proteome</keyword>
<evidence type="ECO:0000313" key="8">
    <source>
        <dbReference type="Proteomes" id="UP000479710"/>
    </source>
</evidence>
<gene>
    <name evidence="7" type="ORF">E2562_014348</name>
</gene>
<evidence type="ECO:0000259" key="6">
    <source>
        <dbReference type="Pfam" id="PF18052"/>
    </source>
</evidence>
<evidence type="ECO:0000256" key="5">
    <source>
        <dbReference type="ARBA" id="ARBA00022821"/>
    </source>
</evidence>
<comment type="caution">
    <text evidence="7">The sequence shown here is derived from an EMBL/GenBank/DDBJ whole genome shotgun (WGS) entry which is preliminary data.</text>
</comment>
<dbReference type="GO" id="GO:0000166">
    <property type="term" value="F:nucleotide binding"/>
    <property type="evidence" value="ECO:0007669"/>
    <property type="project" value="UniProtKB-KW"/>
</dbReference>
<keyword evidence="2" id="KW-0433">Leucine-rich repeat</keyword>
<evidence type="ECO:0000313" key="7">
    <source>
        <dbReference type="EMBL" id="KAF0895739.1"/>
    </source>
</evidence>
<sequence>MTWHMERGRWIPMLNFPLTEGVVRILLGKLGDFLPDKYVLLTGFGHEIHELKDDLESMNACLRDLATAGDYDQSKQVRILDP</sequence>
<evidence type="ECO:0000256" key="4">
    <source>
        <dbReference type="ARBA" id="ARBA00022741"/>
    </source>
</evidence>
<dbReference type="GO" id="GO:0006952">
    <property type="term" value="P:defense response"/>
    <property type="evidence" value="ECO:0007669"/>
    <property type="project" value="UniProtKB-KW"/>
</dbReference>
<comment type="similarity">
    <text evidence="1">Belongs to the disease resistance NB-LRR family.</text>
</comment>
<keyword evidence="3" id="KW-0677">Repeat</keyword>
<dbReference type="InterPro" id="IPR041118">
    <property type="entry name" value="Rx_N"/>
</dbReference>
<name>A0A6G1C662_9ORYZ</name>
<feature type="domain" description="Disease resistance N-terminal" evidence="6">
    <location>
        <begin position="22"/>
        <end position="78"/>
    </location>
</feature>
<reference evidence="7 8" key="1">
    <citation type="submission" date="2019-11" db="EMBL/GenBank/DDBJ databases">
        <title>Whole genome sequence of Oryza granulata.</title>
        <authorList>
            <person name="Li W."/>
        </authorList>
    </citation>
    <scope>NUCLEOTIDE SEQUENCE [LARGE SCALE GENOMIC DNA]</scope>
    <source>
        <strain evidence="8">cv. Menghai</strain>
        <tissue evidence="7">Leaf</tissue>
    </source>
</reference>
<dbReference type="Gene3D" id="1.20.5.4130">
    <property type="match status" value="1"/>
</dbReference>
<dbReference type="Pfam" id="PF18052">
    <property type="entry name" value="Rx_N"/>
    <property type="match status" value="1"/>
</dbReference>
<keyword evidence="5" id="KW-0611">Plant defense</keyword>
<evidence type="ECO:0000256" key="2">
    <source>
        <dbReference type="ARBA" id="ARBA00022614"/>
    </source>
</evidence>
<dbReference type="OrthoDB" id="644425at2759"/>
<evidence type="ECO:0000256" key="1">
    <source>
        <dbReference type="ARBA" id="ARBA00008894"/>
    </source>
</evidence>
<dbReference type="EMBL" id="SPHZ02000010">
    <property type="protein sequence ID" value="KAF0895739.1"/>
    <property type="molecule type" value="Genomic_DNA"/>
</dbReference>
<keyword evidence="4" id="KW-0547">Nucleotide-binding</keyword>